<dbReference type="EMBL" id="JADHEI010000044">
    <property type="protein sequence ID" value="MBF2735630.1"/>
    <property type="molecule type" value="Genomic_DNA"/>
</dbReference>
<accession>A0A930UCZ0</accession>
<dbReference type="AlphaFoldDB" id="A0A930UCZ0"/>
<protein>
    <submittedName>
        <fullName evidence="2">Uncharacterized protein</fullName>
    </submittedName>
</protein>
<name>A0A930UCZ0_9GAMM</name>
<dbReference type="Proteomes" id="UP000604381">
    <property type="component" value="Unassembled WGS sequence"/>
</dbReference>
<gene>
    <name evidence="2" type="ORF">ISN26_06105</name>
</gene>
<evidence type="ECO:0000256" key="1">
    <source>
        <dbReference type="SAM" id="MobiDB-lite"/>
    </source>
</evidence>
<organism evidence="2 3">
    <name type="scientific">Candidatus Amphirhobacter heronislandensis</name>
    <dbReference type="NCBI Taxonomy" id="1732024"/>
    <lineage>
        <taxon>Bacteria</taxon>
        <taxon>Pseudomonadati</taxon>
        <taxon>Pseudomonadota</taxon>
        <taxon>Gammaproteobacteria</taxon>
        <taxon>Candidatus Tethybacterales</taxon>
        <taxon>Candidatus Tethybacteraceae</taxon>
        <taxon>Candidatus Amphirhobacter</taxon>
    </lineage>
</organism>
<keyword evidence="3" id="KW-1185">Reference proteome</keyword>
<sequence length="49" mass="5414">MSEQKQGPKETPPPPPEFSISPIVGLFLSGMENLKLAIRGPEKKKKPKQ</sequence>
<proteinExistence type="predicted"/>
<comment type="caution">
    <text evidence="2">The sequence shown here is derived from an EMBL/GenBank/DDBJ whole genome shotgun (WGS) entry which is preliminary data.</text>
</comment>
<reference evidence="2" key="1">
    <citation type="submission" date="2020-10" db="EMBL/GenBank/DDBJ databases">
        <title>An improved Amphimedon queenslandica hologenome assembly reveals how three proteobacterial symbionts can extend the metabolic phenotypic of their marine sponge host.</title>
        <authorList>
            <person name="Degnan B."/>
            <person name="Degnan S."/>
            <person name="Xiang X."/>
        </authorList>
    </citation>
    <scope>NUCLEOTIDE SEQUENCE</scope>
    <source>
        <strain evidence="2">AqS2</strain>
    </source>
</reference>
<evidence type="ECO:0000313" key="3">
    <source>
        <dbReference type="Proteomes" id="UP000604381"/>
    </source>
</evidence>
<evidence type="ECO:0000313" key="2">
    <source>
        <dbReference type="EMBL" id="MBF2735630.1"/>
    </source>
</evidence>
<feature type="region of interest" description="Disordered" evidence="1">
    <location>
        <begin position="1"/>
        <end position="21"/>
    </location>
</feature>